<dbReference type="PANTHER" id="PTHR14187">
    <property type="entry name" value="ALPHA KINASE/ELONGATION FACTOR 2 KINASE"/>
    <property type="match status" value="1"/>
</dbReference>
<dbReference type="EMBL" id="MU865929">
    <property type="protein sequence ID" value="KAK4451253.1"/>
    <property type="molecule type" value="Genomic_DNA"/>
</dbReference>
<evidence type="ECO:0000313" key="1">
    <source>
        <dbReference type="EMBL" id="KAK4451253.1"/>
    </source>
</evidence>
<name>A0AAV9GRI5_9PEZI</name>
<evidence type="ECO:0000313" key="2">
    <source>
        <dbReference type="Proteomes" id="UP001321760"/>
    </source>
</evidence>
<keyword evidence="2" id="KW-1185">Reference proteome</keyword>
<evidence type="ECO:0008006" key="3">
    <source>
        <dbReference type="Google" id="ProtNLM"/>
    </source>
</evidence>
<protein>
    <recommendedName>
        <fullName evidence="3">Actin-like ATPase domain-containing protein</fullName>
    </recommendedName>
</protein>
<dbReference type="InterPro" id="IPR043129">
    <property type="entry name" value="ATPase_NBD"/>
</dbReference>
<gene>
    <name evidence="1" type="ORF">QBC34DRAFT_401576</name>
</gene>
<dbReference type="Proteomes" id="UP001321760">
    <property type="component" value="Unassembled WGS sequence"/>
</dbReference>
<reference evidence="1" key="1">
    <citation type="journal article" date="2023" name="Mol. Phylogenet. Evol.">
        <title>Genome-scale phylogeny and comparative genomics of the fungal order Sordariales.</title>
        <authorList>
            <person name="Hensen N."/>
            <person name="Bonometti L."/>
            <person name="Westerberg I."/>
            <person name="Brannstrom I.O."/>
            <person name="Guillou S."/>
            <person name="Cros-Aarteil S."/>
            <person name="Calhoun S."/>
            <person name="Haridas S."/>
            <person name="Kuo A."/>
            <person name="Mondo S."/>
            <person name="Pangilinan J."/>
            <person name="Riley R."/>
            <person name="LaButti K."/>
            <person name="Andreopoulos B."/>
            <person name="Lipzen A."/>
            <person name="Chen C."/>
            <person name="Yan M."/>
            <person name="Daum C."/>
            <person name="Ng V."/>
            <person name="Clum A."/>
            <person name="Steindorff A."/>
            <person name="Ohm R.A."/>
            <person name="Martin F."/>
            <person name="Silar P."/>
            <person name="Natvig D.O."/>
            <person name="Lalanne C."/>
            <person name="Gautier V."/>
            <person name="Ament-Velasquez S.L."/>
            <person name="Kruys A."/>
            <person name="Hutchinson M.I."/>
            <person name="Powell A.J."/>
            <person name="Barry K."/>
            <person name="Miller A.N."/>
            <person name="Grigoriev I.V."/>
            <person name="Debuchy R."/>
            <person name="Gladieux P."/>
            <person name="Hiltunen Thoren M."/>
            <person name="Johannesson H."/>
        </authorList>
    </citation>
    <scope>NUCLEOTIDE SEQUENCE</scope>
    <source>
        <strain evidence="1">PSN243</strain>
    </source>
</reference>
<reference evidence="1" key="2">
    <citation type="submission" date="2023-05" db="EMBL/GenBank/DDBJ databases">
        <authorList>
            <consortium name="Lawrence Berkeley National Laboratory"/>
            <person name="Steindorff A."/>
            <person name="Hensen N."/>
            <person name="Bonometti L."/>
            <person name="Westerberg I."/>
            <person name="Brannstrom I.O."/>
            <person name="Guillou S."/>
            <person name="Cros-Aarteil S."/>
            <person name="Calhoun S."/>
            <person name="Haridas S."/>
            <person name="Kuo A."/>
            <person name="Mondo S."/>
            <person name="Pangilinan J."/>
            <person name="Riley R."/>
            <person name="Labutti K."/>
            <person name="Andreopoulos B."/>
            <person name="Lipzen A."/>
            <person name="Chen C."/>
            <person name="Yanf M."/>
            <person name="Daum C."/>
            <person name="Ng V."/>
            <person name="Clum A."/>
            <person name="Ohm R."/>
            <person name="Martin F."/>
            <person name="Silar P."/>
            <person name="Natvig D."/>
            <person name="Lalanne C."/>
            <person name="Gautier V."/>
            <person name="Ament-Velasquez S.L."/>
            <person name="Kruys A."/>
            <person name="Hutchinson M.I."/>
            <person name="Powell A.J."/>
            <person name="Barry K."/>
            <person name="Miller A.N."/>
            <person name="Grigoriev I.V."/>
            <person name="Debuchy R."/>
            <person name="Gladieux P."/>
            <person name="Thoren M.H."/>
            <person name="Johannesson H."/>
        </authorList>
    </citation>
    <scope>NUCLEOTIDE SEQUENCE</scope>
    <source>
        <strain evidence="1">PSN243</strain>
    </source>
</reference>
<dbReference type="PANTHER" id="PTHR14187:SF79">
    <property type="entry name" value="HSP70 FAMILY PROTEIN (AFU_ORTHOLOGUE AFUA_1G15200)"/>
    <property type="match status" value="1"/>
</dbReference>
<proteinExistence type="predicted"/>
<dbReference type="AlphaFoldDB" id="A0AAV9GRI5"/>
<sequence>MPTRTRTHPFIMPVKIPVVVANKTSRGEERIRLVPATTNFKSAPLYPTPSLIEEIVVGVNLGDSQTVVAFGFISENGPSEYVVGDLPGASLYGREVIRNSICYNRRTGCAINWGRHLEAERLAARSPHWLEPDTTLCDRLGLSLRRHLGQPIYSDPSHPLANVLVPEGLDIPTVCADFLLNIRHAVQSHLYQKLGETLFEPPRPRVHYVFSVIDPWNPEISSKFDDIVRDAGFTTGLRPRLISEAQAVLTAAFNEGHLKPPIVTGSEDYCSDIFLVVKCGEASVEISALEVSMCTPLQFRPCIETAWQAYGPAMFYPAFDKILLRKMKELKLPNGTAHDERIRHQAVLEFEKRICDAALDDPQDWEFDLSTVNDERELDTINGALRFSKEEMISACFSPVVKGILTLIGNQVKEVKKGHRSVSQVLLFGSFSRNDYLFQQVCDFVHNMLDPSRDRVIRLENPISAVARGLAKYGLQNRTEAPTIWTYYAMHLQPFIKGYHPEDSLTTLLHGEAWCRTGTTKLITTGSTPVGSAVSTWVSVALDHWTDDLPQTFVVIFRCLGVYLPPVIPDVKSCLGVIRLSSHQRVHGVYANLPDKRPDKPWEHRRLWVSGCMVVSTVEADGVSIRATSEGFVAEPDVVRIRDHQF</sequence>
<organism evidence="1 2">
    <name type="scientific">Podospora aff. communis PSN243</name>
    <dbReference type="NCBI Taxonomy" id="3040156"/>
    <lineage>
        <taxon>Eukaryota</taxon>
        <taxon>Fungi</taxon>
        <taxon>Dikarya</taxon>
        <taxon>Ascomycota</taxon>
        <taxon>Pezizomycotina</taxon>
        <taxon>Sordariomycetes</taxon>
        <taxon>Sordariomycetidae</taxon>
        <taxon>Sordariales</taxon>
        <taxon>Podosporaceae</taxon>
        <taxon>Podospora</taxon>
    </lineage>
</organism>
<dbReference type="SUPFAM" id="SSF53067">
    <property type="entry name" value="Actin-like ATPase domain"/>
    <property type="match status" value="1"/>
</dbReference>
<comment type="caution">
    <text evidence="1">The sequence shown here is derived from an EMBL/GenBank/DDBJ whole genome shotgun (WGS) entry which is preliminary data.</text>
</comment>
<dbReference type="CDD" id="cd10170">
    <property type="entry name" value="ASKHA_NBD_HSP70"/>
    <property type="match status" value="1"/>
</dbReference>
<accession>A0AAV9GRI5</accession>